<dbReference type="CDD" id="cd01959">
    <property type="entry name" value="nsLTP2"/>
    <property type="match status" value="1"/>
</dbReference>
<evidence type="ECO:0000313" key="7">
    <source>
        <dbReference type="Proteomes" id="UP001642260"/>
    </source>
</evidence>
<dbReference type="PANTHER" id="PTHR33214">
    <property type="entry name" value="BIFUNCTIONAL INHIBITOR/LIPID-TRANSFER PROTEIN/SEED STORAGE 2S ALBUMIN SUPERFAMILY PROTEIN"/>
    <property type="match status" value="1"/>
</dbReference>
<dbReference type="EMBL" id="CAKOAT010107599">
    <property type="protein sequence ID" value="CAH8327235.1"/>
    <property type="molecule type" value="Genomic_DNA"/>
</dbReference>
<name>A0ABC8JGN3_ERUVS</name>
<dbReference type="EMBL" id="CAKOAT010047155">
    <property type="protein sequence ID" value="CAH8289862.1"/>
    <property type="molecule type" value="Genomic_DNA"/>
</dbReference>
<keyword evidence="2" id="KW-0446">Lipid-binding</keyword>
<gene>
    <name evidence="6" type="ORF">ERUC_LOCUS11003</name>
    <name evidence="5" type="ORF">ERUC_LOCUS1296</name>
</gene>
<accession>A0ABC8JGN3</accession>
<dbReference type="Gene3D" id="1.10.110.10">
    <property type="entry name" value="Plant lipid-transfer and hydrophobic proteins"/>
    <property type="match status" value="1"/>
</dbReference>
<reference evidence="6 7" key="1">
    <citation type="submission" date="2022-03" db="EMBL/GenBank/DDBJ databases">
        <authorList>
            <person name="Macdonald S."/>
            <person name="Ahmed S."/>
            <person name="Newling K."/>
        </authorList>
    </citation>
    <scope>NUCLEOTIDE SEQUENCE [LARGE SCALE GENOMIC DNA]</scope>
</reference>
<evidence type="ECO:0000313" key="6">
    <source>
        <dbReference type="EMBL" id="CAH8327235.1"/>
    </source>
</evidence>
<dbReference type="AlphaFoldDB" id="A0ABC8JGN3"/>
<dbReference type="Proteomes" id="UP001642260">
    <property type="component" value="Unassembled WGS sequence"/>
</dbReference>
<sequence>MKFTTLGSIAFVVVLLASMAPIKSELQSTKPPCLTIDITGCFPGIFIGGPISPQCCQTLKVQQPCFCDFIKNPALKPYITSPQGRLALLSCRIPFPTC</sequence>
<dbReference type="InterPro" id="IPR016140">
    <property type="entry name" value="Bifunc_inhib/LTP/seed_store"/>
</dbReference>
<dbReference type="InterPro" id="IPR033872">
    <property type="entry name" value="nsLTP2"/>
</dbReference>
<keyword evidence="1" id="KW-0813">Transport</keyword>
<keyword evidence="7" id="KW-1185">Reference proteome</keyword>
<keyword evidence="3" id="KW-0732">Signal</keyword>
<feature type="domain" description="Bifunctional inhibitor/plant lipid transfer protein/seed storage helical" evidence="4">
    <location>
        <begin position="50"/>
        <end position="98"/>
    </location>
</feature>
<dbReference type="Pfam" id="PF00234">
    <property type="entry name" value="Tryp_alpha_amyl"/>
    <property type="match status" value="1"/>
</dbReference>
<feature type="chain" id="PRO_5044720816" description="Bifunctional inhibitor/plant lipid transfer protein/seed storage helical domain-containing protein" evidence="3">
    <location>
        <begin position="25"/>
        <end position="98"/>
    </location>
</feature>
<protein>
    <recommendedName>
        <fullName evidence="4">Bifunctional inhibitor/plant lipid transfer protein/seed storage helical domain-containing protein</fullName>
    </recommendedName>
</protein>
<feature type="signal peptide" evidence="3">
    <location>
        <begin position="1"/>
        <end position="24"/>
    </location>
</feature>
<dbReference type="GO" id="GO:0008289">
    <property type="term" value="F:lipid binding"/>
    <property type="evidence" value="ECO:0007669"/>
    <property type="project" value="UniProtKB-KW"/>
</dbReference>
<organism evidence="6 7">
    <name type="scientific">Eruca vesicaria subsp. sativa</name>
    <name type="common">Garden rocket</name>
    <name type="synonym">Eruca sativa</name>
    <dbReference type="NCBI Taxonomy" id="29727"/>
    <lineage>
        <taxon>Eukaryota</taxon>
        <taxon>Viridiplantae</taxon>
        <taxon>Streptophyta</taxon>
        <taxon>Embryophyta</taxon>
        <taxon>Tracheophyta</taxon>
        <taxon>Spermatophyta</taxon>
        <taxon>Magnoliopsida</taxon>
        <taxon>eudicotyledons</taxon>
        <taxon>Gunneridae</taxon>
        <taxon>Pentapetalae</taxon>
        <taxon>rosids</taxon>
        <taxon>malvids</taxon>
        <taxon>Brassicales</taxon>
        <taxon>Brassicaceae</taxon>
        <taxon>Brassiceae</taxon>
        <taxon>Eruca</taxon>
    </lineage>
</organism>
<proteinExistence type="predicted"/>
<dbReference type="InterPro" id="IPR036312">
    <property type="entry name" value="Bifun_inhib/LTP/seed_sf"/>
</dbReference>
<dbReference type="SUPFAM" id="SSF47699">
    <property type="entry name" value="Bifunctional inhibitor/lipid-transfer protein/seed storage 2S albumin"/>
    <property type="match status" value="1"/>
</dbReference>
<evidence type="ECO:0000256" key="3">
    <source>
        <dbReference type="SAM" id="SignalP"/>
    </source>
</evidence>
<evidence type="ECO:0000256" key="1">
    <source>
        <dbReference type="ARBA" id="ARBA00022448"/>
    </source>
</evidence>
<evidence type="ECO:0000259" key="4">
    <source>
        <dbReference type="Pfam" id="PF00234"/>
    </source>
</evidence>
<evidence type="ECO:0000256" key="2">
    <source>
        <dbReference type="ARBA" id="ARBA00023121"/>
    </source>
</evidence>
<comment type="caution">
    <text evidence="6">The sequence shown here is derived from an EMBL/GenBank/DDBJ whole genome shotgun (WGS) entry which is preliminary data.</text>
</comment>
<evidence type="ECO:0000313" key="5">
    <source>
        <dbReference type="EMBL" id="CAH8289862.1"/>
    </source>
</evidence>
<dbReference type="PANTHER" id="PTHR33214:SF57">
    <property type="entry name" value="GENOME ASSEMBLY, CHROMOSOME: A02"/>
    <property type="match status" value="1"/>
</dbReference>